<organism evidence="1 2">
    <name type="scientific">Suillus fuscotomentosus</name>
    <dbReference type="NCBI Taxonomy" id="1912939"/>
    <lineage>
        <taxon>Eukaryota</taxon>
        <taxon>Fungi</taxon>
        <taxon>Dikarya</taxon>
        <taxon>Basidiomycota</taxon>
        <taxon>Agaricomycotina</taxon>
        <taxon>Agaricomycetes</taxon>
        <taxon>Agaricomycetidae</taxon>
        <taxon>Boletales</taxon>
        <taxon>Suillineae</taxon>
        <taxon>Suillaceae</taxon>
        <taxon>Suillus</taxon>
    </lineage>
</organism>
<dbReference type="RefSeq" id="XP_041227026.1">
    <property type="nucleotide sequence ID" value="XM_041371104.1"/>
</dbReference>
<dbReference type="Proteomes" id="UP001195769">
    <property type="component" value="Unassembled WGS sequence"/>
</dbReference>
<keyword evidence="2" id="KW-1185">Reference proteome</keyword>
<dbReference type="EMBL" id="JABBWK010000022">
    <property type="protein sequence ID" value="KAG1901451.1"/>
    <property type="molecule type" value="Genomic_DNA"/>
</dbReference>
<evidence type="ECO:0000313" key="1">
    <source>
        <dbReference type="EMBL" id="KAG1901451.1"/>
    </source>
</evidence>
<name>A0AAD4HMB2_9AGAM</name>
<proteinExistence type="predicted"/>
<dbReference type="GeneID" id="64665402"/>
<dbReference type="AlphaFoldDB" id="A0AAD4HMB2"/>
<evidence type="ECO:0000313" key="2">
    <source>
        <dbReference type="Proteomes" id="UP001195769"/>
    </source>
</evidence>
<protein>
    <submittedName>
        <fullName evidence="1">Uncharacterized protein</fullName>
    </submittedName>
</protein>
<accession>A0AAD4HMB2</accession>
<sequence length="191" mass="21030">MFIAPPFMPWSGDVDGTDMQTPHPIRRRSILFDDSDITASPFHVEPYPPRKSGEQMVINSPDQRRVEGVYDRFLMSTTGVKRLGKGYQSDNLQTVPTASSTLECKPTSSNPRSFKVFNSSRRTMPQPVSSDDMWGNTSVDELGVVACSASTSRSSKEDGKNTATAAIVLRAFKAIVPGRTVSRRLSRTIIA</sequence>
<gene>
    <name evidence="1" type="ORF">F5891DRAFT_256748</name>
</gene>
<comment type="caution">
    <text evidence="1">The sequence shown here is derived from an EMBL/GenBank/DDBJ whole genome shotgun (WGS) entry which is preliminary data.</text>
</comment>
<reference evidence="1" key="1">
    <citation type="journal article" date="2020" name="New Phytol.">
        <title>Comparative genomics reveals dynamic genome evolution in host specialist ectomycorrhizal fungi.</title>
        <authorList>
            <person name="Lofgren L.A."/>
            <person name="Nguyen N.H."/>
            <person name="Vilgalys R."/>
            <person name="Ruytinx J."/>
            <person name="Liao H.L."/>
            <person name="Branco S."/>
            <person name="Kuo A."/>
            <person name="LaButti K."/>
            <person name="Lipzen A."/>
            <person name="Andreopoulos W."/>
            <person name="Pangilinan J."/>
            <person name="Riley R."/>
            <person name="Hundley H."/>
            <person name="Na H."/>
            <person name="Barry K."/>
            <person name="Grigoriev I.V."/>
            <person name="Stajich J.E."/>
            <person name="Kennedy P.G."/>
        </authorList>
    </citation>
    <scope>NUCLEOTIDE SEQUENCE</scope>
    <source>
        <strain evidence="1">FC203</strain>
    </source>
</reference>